<dbReference type="GeneID" id="20823400"/>
<name>F8MU73_NEUT8</name>
<accession>F8MU73</accession>
<organism evidence="1 2">
    <name type="scientific">Neurospora tetrasperma (strain FGSC 2508 / ATCC MYA-4615 / P0657)</name>
    <dbReference type="NCBI Taxonomy" id="510951"/>
    <lineage>
        <taxon>Eukaryota</taxon>
        <taxon>Fungi</taxon>
        <taxon>Dikarya</taxon>
        <taxon>Ascomycota</taxon>
        <taxon>Pezizomycotina</taxon>
        <taxon>Sordariomycetes</taxon>
        <taxon>Sordariomycetidae</taxon>
        <taxon>Sordariales</taxon>
        <taxon>Sordariaceae</taxon>
        <taxon>Neurospora</taxon>
    </lineage>
</organism>
<evidence type="ECO:0000313" key="2">
    <source>
        <dbReference type="Proteomes" id="UP000008065"/>
    </source>
</evidence>
<dbReference type="VEuPathDB" id="FungiDB:NEUTE1DRAFT_117823"/>
<dbReference type="KEGG" id="nte:NEUTE1DRAFT117823"/>
<dbReference type="RefSeq" id="XP_009853366.1">
    <property type="nucleotide sequence ID" value="XM_009855064.1"/>
</dbReference>
<keyword evidence="2" id="KW-1185">Reference proteome</keyword>
<proteinExistence type="predicted"/>
<protein>
    <submittedName>
        <fullName evidence="1">Uncharacterized protein</fullName>
    </submittedName>
</protein>
<dbReference type="HOGENOM" id="CLU_2558838_0_0_1"/>
<evidence type="ECO:0000313" key="1">
    <source>
        <dbReference type="EMBL" id="EGO55555.1"/>
    </source>
</evidence>
<sequence length="89" mass="9993">MHIKASREDWEQLKEAGKFGSMSNLEFPSLPNTSTSVYLCGDFDSAIGTNLDSAKRLTRNSCFSRESSVMPAPHTHHWAIHFELRPVNA</sequence>
<dbReference type="AlphaFoldDB" id="F8MU73"/>
<dbReference type="EMBL" id="GL891306">
    <property type="protein sequence ID" value="EGO55555.1"/>
    <property type="molecule type" value="Genomic_DNA"/>
</dbReference>
<gene>
    <name evidence="1" type="ORF">NEUTE1DRAFT_117823</name>
</gene>
<dbReference type="Proteomes" id="UP000008065">
    <property type="component" value="Unassembled WGS sequence"/>
</dbReference>
<reference evidence="2" key="1">
    <citation type="journal article" date="2011" name="Genetics">
        <title>Massive changes in genome architecture accompany the transition to self-fertility in the filamentous fungus Neurospora tetrasperma.</title>
        <authorList>
            <person name="Ellison C.E."/>
            <person name="Stajich J.E."/>
            <person name="Jacobson D.J."/>
            <person name="Natvig D.O."/>
            <person name="Lapidus A."/>
            <person name="Foster B."/>
            <person name="Aerts A."/>
            <person name="Riley R."/>
            <person name="Lindquist E.A."/>
            <person name="Grigoriev I.V."/>
            <person name="Taylor J.W."/>
        </authorList>
    </citation>
    <scope>NUCLEOTIDE SEQUENCE [LARGE SCALE GENOMIC DNA]</scope>
    <source>
        <strain evidence="2">FGSC 2508 / P0657</strain>
    </source>
</reference>